<dbReference type="OrthoDB" id="3364132at2759"/>
<feature type="region of interest" description="Disordered" evidence="1">
    <location>
        <begin position="270"/>
        <end position="301"/>
    </location>
</feature>
<sequence length="317" mass="35428">MRLHDYVAEVSCEGVVLEEYGTSIADDGKTVSCWIQSEAGKHFVITWKIDSEDGSRGILGRTYVDGSLIGCRACFGGDQRVNTKQYEGAEIDDTTCKPFRFAQIPLTDEPRLVAQRDLDSLGTIAVVMCQATKLVDSCTCKLIEVPVKLLDGPLNEREKKAGGHCAQLGDLAKRLMPASPVHSHWGYVDESKPLVTFRFTYRSKEFLQAQGIIPHIFDKNGPQHAHAGPRDESPQPELVGQVMDMPVNDQREDEDVDALQRKLEEMQKKIQRIKRTRRPNHSIKAEIEAEKPSKSESGTRHRANLKYIGGVIDLTND</sequence>
<dbReference type="EMBL" id="ML170228">
    <property type="protein sequence ID" value="TDL17091.1"/>
    <property type="molecule type" value="Genomic_DNA"/>
</dbReference>
<organism evidence="3 4">
    <name type="scientific">Rickenella mellea</name>
    <dbReference type="NCBI Taxonomy" id="50990"/>
    <lineage>
        <taxon>Eukaryota</taxon>
        <taxon>Fungi</taxon>
        <taxon>Dikarya</taxon>
        <taxon>Basidiomycota</taxon>
        <taxon>Agaricomycotina</taxon>
        <taxon>Agaricomycetes</taxon>
        <taxon>Hymenochaetales</taxon>
        <taxon>Rickenellaceae</taxon>
        <taxon>Rickenella</taxon>
    </lineage>
</organism>
<gene>
    <name evidence="3" type="ORF">BD410DRAFT_794660</name>
</gene>
<protein>
    <recommendedName>
        <fullName evidence="2">DUF7918 domain-containing protein</fullName>
    </recommendedName>
</protein>
<dbReference type="Pfam" id="PF25534">
    <property type="entry name" value="DUF7918"/>
    <property type="match status" value="1"/>
</dbReference>
<accession>A0A4Y7PPZ0</accession>
<dbReference type="InterPro" id="IPR057678">
    <property type="entry name" value="DUF7918"/>
</dbReference>
<keyword evidence="4" id="KW-1185">Reference proteome</keyword>
<evidence type="ECO:0000313" key="4">
    <source>
        <dbReference type="Proteomes" id="UP000294933"/>
    </source>
</evidence>
<feature type="compositionally biased region" description="Basic and acidic residues" evidence="1">
    <location>
        <begin position="283"/>
        <end position="299"/>
    </location>
</feature>
<dbReference type="Proteomes" id="UP000294933">
    <property type="component" value="Unassembled WGS sequence"/>
</dbReference>
<dbReference type="PANTHER" id="PTHR36223">
    <property type="entry name" value="BETA-LACTAMASE-TYPE TRANSPEPTIDASE FOLD DOMAIN CONTAINING PROTEIN"/>
    <property type="match status" value="1"/>
</dbReference>
<evidence type="ECO:0000259" key="2">
    <source>
        <dbReference type="Pfam" id="PF25534"/>
    </source>
</evidence>
<feature type="region of interest" description="Disordered" evidence="1">
    <location>
        <begin position="217"/>
        <end position="237"/>
    </location>
</feature>
<dbReference type="VEuPathDB" id="FungiDB:BD410DRAFT_794660"/>
<reference evidence="3 4" key="1">
    <citation type="submission" date="2018-06" db="EMBL/GenBank/DDBJ databases">
        <title>A transcriptomic atlas of mushroom development highlights an independent origin of complex multicellularity.</title>
        <authorList>
            <consortium name="DOE Joint Genome Institute"/>
            <person name="Krizsan K."/>
            <person name="Almasi E."/>
            <person name="Merenyi Z."/>
            <person name="Sahu N."/>
            <person name="Viragh M."/>
            <person name="Koszo T."/>
            <person name="Mondo S."/>
            <person name="Kiss B."/>
            <person name="Balint B."/>
            <person name="Kues U."/>
            <person name="Barry K."/>
            <person name="Hegedus J.C."/>
            <person name="Henrissat B."/>
            <person name="Johnson J."/>
            <person name="Lipzen A."/>
            <person name="Ohm R."/>
            <person name="Nagy I."/>
            <person name="Pangilinan J."/>
            <person name="Yan J."/>
            <person name="Xiong Y."/>
            <person name="Grigoriev I.V."/>
            <person name="Hibbett D.S."/>
            <person name="Nagy L.G."/>
        </authorList>
    </citation>
    <scope>NUCLEOTIDE SEQUENCE [LARGE SCALE GENOMIC DNA]</scope>
    <source>
        <strain evidence="3 4">SZMC22713</strain>
    </source>
</reference>
<dbReference type="STRING" id="50990.A0A4Y7PPZ0"/>
<feature type="domain" description="DUF7918" evidence="2">
    <location>
        <begin position="8"/>
        <end position="214"/>
    </location>
</feature>
<proteinExistence type="predicted"/>
<dbReference type="PANTHER" id="PTHR36223:SF1">
    <property type="entry name" value="TRANSCRIPTION ELONGATION FACTOR EAF N-TERMINAL DOMAIN-CONTAINING PROTEIN"/>
    <property type="match status" value="1"/>
</dbReference>
<evidence type="ECO:0000313" key="3">
    <source>
        <dbReference type="EMBL" id="TDL17091.1"/>
    </source>
</evidence>
<name>A0A4Y7PPZ0_9AGAM</name>
<evidence type="ECO:0000256" key="1">
    <source>
        <dbReference type="SAM" id="MobiDB-lite"/>
    </source>
</evidence>
<dbReference type="AlphaFoldDB" id="A0A4Y7PPZ0"/>
<feature type="compositionally biased region" description="Basic residues" evidence="1">
    <location>
        <begin position="270"/>
        <end position="281"/>
    </location>
</feature>